<evidence type="ECO:0000259" key="4">
    <source>
        <dbReference type="PROSITE" id="PS50949"/>
    </source>
</evidence>
<dbReference type="InterPro" id="IPR011711">
    <property type="entry name" value="GntR_C"/>
</dbReference>
<dbReference type="PANTHER" id="PTHR43537">
    <property type="entry name" value="TRANSCRIPTIONAL REGULATOR, GNTR FAMILY"/>
    <property type="match status" value="1"/>
</dbReference>
<dbReference type="RefSeq" id="WP_209336093.1">
    <property type="nucleotide sequence ID" value="NZ_JAGIYY010000005.1"/>
</dbReference>
<dbReference type="GO" id="GO:0003700">
    <property type="term" value="F:DNA-binding transcription factor activity"/>
    <property type="evidence" value="ECO:0007669"/>
    <property type="project" value="InterPro"/>
</dbReference>
<dbReference type="InterPro" id="IPR000524">
    <property type="entry name" value="Tscrpt_reg_HTH_GntR"/>
</dbReference>
<keyword evidence="6" id="KW-1185">Reference proteome</keyword>
<dbReference type="SMART" id="SM00895">
    <property type="entry name" value="FCD"/>
    <property type="match status" value="1"/>
</dbReference>
<dbReference type="Gene3D" id="1.10.10.10">
    <property type="entry name" value="Winged helix-like DNA-binding domain superfamily/Winged helix DNA-binding domain"/>
    <property type="match status" value="1"/>
</dbReference>
<dbReference type="Gene3D" id="1.20.120.530">
    <property type="entry name" value="GntR ligand-binding domain-like"/>
    <property type="match status" value="1"/>
</dbReference>
<evidence type="ECO:0000256" key="3">
    <source>
        <dbReference type="ARBA" id="ARBA00023163"/>
    </source>
</evidence>
<dbReference type="Pfam" id="PF07729">
    <property type="entry name" value="FCD"/>
    <property type="match status" value="1"/>
</dbReference>
<protein>
    <submittedName>
        <fullName evidence="5">GntR family transcriptional regulator</fullName>
    </submittedName>
</protein>
<dbReference type="InterPro" id="IPR008920">
    <property type="entry name" value="TF_FadR/GntR_C"/>
</dbReference>
<dbReference type="SUPFAM" id="SSF46785">
    <property type="entry name" value="Winged helix' DNA-binding domain"/>
    <property type="match status" value="1"/>
</dbReference>
<evidence type="ECO:0000313" key="6">
    <source>
        <dbReference type="Proteomes" id="UP000666240"/>
    </source>
</evidence>
<accession>A0A8J7R359</accession>
<dbReference type="EMBL" id="JAGIYY010000005">
    <property type="protein sequence ID" value="MBP0440053.1"/>
    <property type="molecule type" value="Genomic_DNA"/>
</dbReference>
<evidence type="ECO:0000256" key="2">
    <source>
        <dbReference type="ARBA" id="ARBA00023125"/>
    </source>
</evidence>
<sequence>MSGPKEIPPEGVSRGATLTEQVYLQLRNGLLRGDWKPGDKISARSLSRSLGVSLTPSREAIAYLANEGAIHVSDTRMYSIPELDWQQYEEITRIRIQLEPMATQMAVEAAASDFVEQLEQINEDLKQRIKAEDFDAGLRLDSDFHLTIYDAAGSAVLRRLIDTLWLQIGPTRTRLSHEYRRRLVGYENHRAVIAAFKKNDASAAAEAMRRDLRQGADAIITVLKNTPPQSD</sequence>
<evidence type="ECO:0000313" key="5">
    <source>
        <dbReference type="EMBL" id="MBP0440053.1"/>
    </source>
</evidence>
<organism evidence="5 6">
    <name type="scientific">Tianweitania sediminis</name>
    <dbReference type="NCBI Taxonomy" id="1502156"/>
    <lineage>
        <taxon>Bacteria</taxon>
        <taxon>Pseudomonadati</taxon>
        <taxon>Pseudomonadota</taxon>
        <taxon>Alphaproteobacteria</taxon>
        <taxon>Hyphomicrobiales</taxon>
        <taxon>Phyllobacteriaceae</taxon>
        <taxon>Tianweitania</taxon>
    </lineage>
</organism>
<name>A0A8J7R359_9HYPH</name>
<gene>
    <name evidence="5" type="ORF">J5Y06_15455</name>
</gene>
<dbReference type="Proteomes" id="UP000666240">
    <property type="component" value="Unassembled WGS sequence"/>
</dbReference>
<comment type="caution">
    <text evidence="5">The sequence shown here is derived from an EMBL/GenBank/DDBJ whole genome shotgun (WGS) entry which is preliminary data.</text>
</comment>
<dbReference type="SUPFAM" id="SSF48008">
    <property type="entry name" value="GntR ligand-binding domain-like"/>
    <property type="match status" value="1"/>
</dbReference>
<dbReference type="InterPro" id="IPR036390">
    <property type="entry name" value="WH_DNA-bd_sf"/>
</dbReference>
<dbReference type="PROSITE" id="PS50949">
    <property type="entry name" value="HTH_GNTR"/>
    <property type="match status" value="1"/>
</dbReference>
<dbReference type="AlphaFoldDB" id="A0A8J7R359"/>
<reference evidence="5" key="1">
    <citation type="submission" date="2021-03" db="EMBL/GenBank/DDBJ databases">
        <title>Genome sequencing and assembly of Tianweitania sediminis.</title>
        <authorList>
            <person name="Chhetri G."/>
        </authorList>
    </citation>
    <scope>NUCLEOTIDE SEQUENCE</scope>
    <source>
        <strain evidence="5">Z8</strain>
    </source>
</reference>
<dbReference type="PANTHER" id="PTHR43537:SF39">
    <property type="entry name" value="HTH-TYPE TRANSCRIPTIONAL REGULATOR MCBR"/>
    <property type="match status" value="1"/>
</dbReference>
<dbReference type="SMART" id="SM00345">
    <property type="entry name" value="HTH_GNTR"/>
    <property type="match status" value="1"/>
</dbReference>
<feature type="domain" description="HTH gntR-type" evidence="4">
    <location>
        <begin position="16"/>
        <end position="83"/>
    </location>
</feature>
<evidence type="ECO:0000256" key="1">
    <source>
        <dbReference type="ARBA" id="ARBA00023015"/>
    </source>
</evidence>
<keyword evidence="2" id="KW-0238">DNA-binding</keyword>
<dbReference type="GO" id="GO:0003677">
    <property type="term" value="F:DNA binding"/>
    <property type="evidence" value="ECO:0007669"/>
    <property type="project" value="UniProtKB-KW"/>
</dbReference>
<dbReference type="InterPro" id="IPR036388">
    <property type="entry name" value="WH-like_DNA-bd_sf"/>
</dbReference>
<proteinExistence type="predicted"/>
<dbReference type="Pfam" id="PF00392">
    <property type="entry name" value="GntR"/>
    <property type="match status" value="1"/>
</dbReference>
<keyword evidence="3" id="KW-0804">Transcription</keyword>
<keyword evidence="1" id="KW-0805">Transcription regulation</keyword>